<name>A0A9P7ZN30_9HYPO</name>
<accession>A0A9P7ZN30</accession>
<evidence type="ECO:0000313" key="3">
    <source>
        <dbReference type="Proteomes" id="UP000887229"/>
    </source>
</evidence>
<reference evidence="2" key="1">
    <citation type="journal article" date="2021" name="IMA Fungus">
        <title>Genomic characterization of three marine fungi, including Emericellopsis atlantica sp. nov. with signatures of a generalist lifestyle and marine biomass degradation.</title>
        <authorList>
            <person name="Hagestad O.C."/>
            <person name="Hou L."/>
            <person name="Andersen J.H."/>
            <person name="Hansen E.H."/>
            <person name="Altermark B."/>
            <person name="Li C."/>
            <person name="Kuhnert E."/>
            <person name="Cox R.J."/>
            <person name="Crous P.W."/>
            <person name="Spatafora J.W."/>
            <person name="Lail K."/>
            <person name="Amirebrahimi M."/>
            <person name="Lipzen A."/>
            <person name="Pangilinan J."/>
            <person name="Andreopoulos W."/>
            <person name="Hayes R.D."/>
            <person name="Ng V."/>
            <person name="Grigoriev I.V."/>
            <person name="Jackson S.A."/>
            <person name="Sutton T.D.S."/>
            <person name="Dobson A.D.W."/>
            <person name="Rama T."/>
        </authorList>
    </citation>
    <scope>NUCLEOTIDE SEQUENCE</scope>
    <source>
        <strain evidence="2">TS7</strain>
    </source>
</reference>
<dbReference type="EMBL" id="MU251252">
    <property type="protein sequence ID" value="KAG9255154.1"/>
    <property type="molecule type" value="Genomic_DNA"/>
</dbReference>
<keyword evidence="3" id="KW-1185">Reference proteome</keyword>
<dbReference type="Proteomes" id="UP000887229">
    <property type="component" value="Unassembled WGS sequence"/>
</dbReference>
<feature type="compositionally biased region" description="Acidic residues" evidence="1">
    <location>
        <begin position="587"/>
        <end position="616"/>
    </location>
</feature>
<proteinExistence type="predicted"/>
<dbReference type="InterPro" id="IPR053002">
    <property type="entry name" value="Metalloproteinase_M10B"/>
</dbReference>
<evidence type="ECO:0000256" key="1">
    <source>
        <dbReference type="SAM" id="MobiDB-lite"/>
    </source>
</evidence>
<gene>
    <name evidence="2" type="ORF">F5Z01DRAFT_621279</name>
</gene>
<comment type="caution">
    <text evidence="2">The sequence shown here is derived from an EMBL/GenBank/DDBJ whole genome shotgun (WGS) entry which is preliminary data.</text>
</comment>
<dbReference type="InterPro" id="IPR021917">
    <property type="entry name" value="Unchr_Zn-peptidase-like"/>
</dbReference>
<protein>
    <submittedName>
        <fullName evidence="2">Peptidase family-domain-containing protein</fullName>
    </submittedName>
</protein>
<evidence type="ECO:0000313" key="2">
    <source>
        <dbReference type="EMBL" id="KAG9255154.1"/>
    </source>
</evidence>
<dbReference type="OrthoDB" id="74460at2759"/>
<dbReference type="GeneID" id="70292096"/>
<dbReference type="GO" id="GO:0005737">
    <property type="term" value="C:cytoplasm"/>
    <property type="evidence" value="ECO:0007669"/>
    <property type="project" value="TreeGrafter"/>
</dbReference>
<sequence length="616" mass="67442">MFTFDNITDGETVHQRAVLVTGTCQGLNANEETVKIIIKTGPPGNNVTFPESVWPVSNEGYFKTLVLVSPGENVVVFGAGAHETETPPLHLAILVGQDSPLLIDCPPAKHAALSSAHSSLDAAVAKFRVTALMWQALTASELHKAGLGRRAFRLEEEWGVDTLSRTAEEKMGPVIKVHLVKSSKTVKELRDSQLAQQNPSARRANDLHTIFKQDLYNHGAPFVAEEKPIVAGLILDAKNDIEQDLILAHAALGSHDPRGLSLGIFGSHLTYSWPRFVEEIPSCLLDTTRPGVTVGNDNNECESMWEACTVGQGAFLHEVGHAFGAPHTTGIMMRGYARDWAVCFLARTAKSNKTGQQGMHADTLRAQYDCTQPLECQVLTANGKKVTQNIWQLLSENSYIRIPDTDIKLLKKSVDSRGGGTDFWSWTVMLKKRARDGRLVAANKINLAVGCILDGAEVYYKDGTKVPCSKRSPHESEEYMGGHQAKRIALPKGVEITKVAVTKQGEQPGEGQVVVGLYGSSDKNSGYCYEFGIVTAPKGRQLPDSVYDMPELKNEYKTRGARQPMAKRRKIVSPTDKSQDADQQSATEDEESDEEDISQDEDTGYDDDFGSESESE</sequence>
<feature type="region of interest" description="Disordered" evidence="1">
    <location>
        <begin position="556"/>
        <end position="616"/>
    </location>
</feature>
<dbReference type="PANTHER" id="PTHR21054">
    <property type="entry name" value="ZINC METALLOPROTEINASE-RELATED"/>
    <property type="match status" value="1"/>
</dbReference>
<dbReference type="RefSeq" id="XP_046119078.1">
    <property type="nucleotide sequence ID" value="XM_046261193.1"/>
</dbReference>
<organism evidence="2 3">
    <name type="scientific">Emericellopsis atlantica</name>
    <dbReference type="NCBI Taxonomy" id="2614577"/>
    <lineage>
        <taxon>Eukaryota</taxon>
        <taxon>Fungi</taxon>
        <taxon>Dikarya</taxon>
        <taxon>Ascomycota</taxon>
        <taxon>Pezizomycotina</taxon>
        <taxon>Sordariomycetes</taxon>
        <taxon>Hypocreomycetidae</taxon>
        <taxon>Hypocreales</taxon>
        <taxon>Bionectriaceae</taxon>
        <taxon>Emericellopsis</taxon>
    </lineage>
</organism>
<dbReference type="AlphaFoldDB" id="A0A9P7ZN30"/>
<dbReference type="Pfam" id="PF12044">
    <property type="entry name" value="Metallopep"/>
    <property type="match status" value="1"/>
</dbReference>
<dbReference type="PANTHER" id="PTHR21054:SF2">
    <property type="entry name" value="MIP04191P"/>
    <property type="match status" value="1"/>
</dbReference>